<evidence type="ECO:0000313" key="7">
    <source>
        <dbReference type="EMBL" id="KPM45226.1"/>
    </source>
</evidence>
<dbReference type="OrthoDB" id="5121955at2759"/>
<name>A0A0P7BJ78_9HYPO</name>
<accession>A0A0P7BJ78</accession>
<feature type="domain" description="Aldehyde dehydrogenase" evidence="5">
    <location>
        <begin position="31"/>
        <end position="473"/>
    </location>
</feature>
<dbReference type="STRING" id="78410.A0A0P7BJ78"/>
<dbReference type="InterPro" id="IPR050740">
    <property type="entry name" value="Aldehyde_DH_Superfamily"/>
</dbReference>
<dbReference type="InterPro" id="IPR007219">
    <property type="entry name" value="XnlR_reg_dom"/>
</dbReference>
<dbReference type="GO" id="GO:0006351">
    <property type="term" value="P:DNA-templated transcription"/>
    <property type="evidence" value="ECO:0007669"/>
    <property type="project" value="InterPro"/>
</dbReference>
<dbReference type="Gene3D" id="3.40.309.10">
    <property type="entry name" value="Aldehyde Dehydrogenase, Chain A, domain 2"/>
    <property type="match status" value="1"/>
</dbReference>
<dbReference type="InterPro" id="IPR016162">
    <property type="entry name" value="Ald_DH_N"/>
</dbReference>
<dbReference type="Proteomes" id="UP000050424">
    <property type="component" value="Unassembled WGS sequence"/>
</dbReference>
<dbReference type="SUPFAM" id="SSF53720">
    <property type="entry name" value="ALDH-like"/>
    <property type="match status" value="1"/>
</dbReference>
<evidence type="ECO:0000256" key="1">
    <source>
        <dbReference type="ARBA" id="ARBA00023002"/>
    </source>
</evidence>
<dbReference type="CDD" id="cd07105">
    <property type="entry name" value="ALDH_SaliADH"/>
    <property type="match status" value="1"/>
</dbReference>
<evidence type="ECO:0000256" key="3">
    <source>
        <dbReference type="PROSITE-ProRule" id="PRU10007"/>
    </source>
</evidence>
<dbReference type="GO" id="GO:0003677">
    <property type="term" value="F:DNA binding"/>
    <property type="evidence" value="ECO:0007669"/>
    <property type="project" value="InterPro"/>
</dbReference>
<comment type="similarity">
    <text evidence="4">Belongs to the aldehyde dehydrogenase family.</text>
</comment>
<feature type="active site" evidence="3">
    <location>
        <position position="261"/>
    </location>
</feature>
<dbReference type="PANTHER" id="PTHR43353">
    <property type="entry name" value="SUCCINATE-SEMIALDEHYDE DEHYDROGENASE, MITOCHONDRIAL"/>
    <property type="match status" value="1"/>
</dbReference>
<dbReference type="EMBL" id="LKCW01000010">
    <property type="protein sequence ID" value="KPM45226.1"/>
    <property type="molecule type" value="Genomic_DNA"/>
</dbReference>
<dbReference type="GO" id="GO:0004777">
    <property type="term" value="F:succinate-semialdehyde dehydrogenase (NAD+) activity"/>
    <property type="evidence" value="ECO:0007669"/>
    <property type="project" value="TreeGrafter"/>
</dbReference>
<evidence type="ECO:0000256" key="4">
    <source>
        <dbReference type="RuleBase" id="RU003345"/>
    </source>
</evidence>
<evidence type="ECO:0000313" key="8">
    <source>
        <dbReference type="Proteomes" id="UP000050424"/>
    </source>
</evidence>
<feature type="domain" description="Xylanolytic transcriptional activator regulatory" evidence="6">
    <location>
        <begin position="613"/>
        <end position="878"/>
    </location>
</feature>
<dbReference type="Pfam" id="PF00171">
    <property type="entry name" value="Aldedh"/>
    <property type="match status" value="1"/>
</dbReference>
<dbReference type="InterPro" id="IPR016161">
    <property type="entry name" value="Ald_DH/histidinol_DH"/>
</dbReference>
<comment type="caution">
    <text evidence="7">The sequence shown here is derived from an EMBL/GenBank/DDBJ whole genome shotgun (WGS) entry which is preliminary data.</text>
</comment>
<dbReference type="InterPro" id="IPR016163">
    <property type="entry name" value="Ald_DH_C"/>
</dbReference>
<dbReference type="PANTHER" id="PTHR43353:SF6">
    <property type="entry name" value="CYTOPLASMIC ALDEHYDE DEHYDROGENASE (EUROFUNG)"/>
    <property type="match status" value="1"/>
</dbReference>
<dbReference type="InterPro" id="IPR015590">
    <property type="entry name" value="Aldehyde_DH_dom"/>
</dbReference>
<evidence type="ECO:0000259" key="5">
    <source>
        <dbReference type="Pfam" id="PF00171"/>
    </source>
</evidence>
<keyword evidence="8" id="KW-1185">Reference proteome</keyword>
<dbReference type="CDD" id="cd12148">
    <property type="entry name" value="fungal_TF_MHR"/>
    <property type="match status" value="1"/>
</dbReference>
<reference evidence="7 8" key="1">
    <citation type="submission" date="2015-09" db="EMBL/GenBank/DDBJ databases">
        <title>Draft genome of a European isolate of the apple canker pathogen Neonectria ditissima.</title>
        <authorList>
            <person name="Gomez-Cortecero A."/>
            <person name="Harrison R.J."/>
            <person name="Armitage A.D."/>
        </authorList>
    </citation>
    <scope>NUCLEOTIDE SEQUENCE [LARGE SCALE GENOMIC DNA]</scope>
    <source>
        <strain evidence="7 8">R09/05</strain>
    </source>
</reference>
<dbReference type="Gene3D" id="3.40.605.10">
    <property type="entry name" value="Aldehyde Dehydrogenase, Chain A, domain 1"/>
    <property type="match status" value="1"/>
</dbReference>
<keyword evidence="2" id="KW-0539">Nucleus</keyword>
<protein>
    <recommendedName>
        <fullName evidence="9">Transcription factor domain-containing protein</fullName>
    </recommendedName>
</protein>
<sequence>MPGPTTDSVPNRGQPVPLVIDGSEVVPDDLFDVYSANTGKIVHKCANANPTHALAAVDAGVKAFESWSQTTPGQRRSIFLRAVEILGERESELKEYMMQETGSDDGWAAFNVVLGKECLLDCAGRIMAIEGRIPATQDSSVGALIVKEPYGVILAMAPWNAPYALGFRAVAWAIAAGNTVVFKGSEMSPRTLWAISSVFHEAGLPNGVINYLACTPGNAPDVAKTLIESPHIKKINFTGSSGVGRIVAQMAGANLKPILLELGGKAPAIVCEDADLDVAAKQCVLGAFMYSGQICMSTERILVHKSVRAGLEEKLKEWVDNIFPAKNDAPIVITDRSVTKNKGLIKEALTKGATIVAGDVDAVEKTKTRLRPIIISNVKPDMDIYMTESFGPTVSVIEFETEEEALRIANDTEYGLSSAIFSRDLRKALRLAKRIETGAVHINKMSVHDEAVLPHGGAKSSGFGRFNAGMEEWVRRHPGQRKFPNICHSGVLGAEKNAALGESTCNHPLQPGSPVRFGTLRLQEWTPSSTDTDLANFFSPVPRRADFYPASREAGAALYVTSEELSLLYDPTDPSYCFLQAPKIQTILPQDLEFLNKQGCFVVPQRSVLDEFIQHYFSFIHPILPILNEADFWAMYNSPSGGGNQERISIIVLQAMLFTSCTFVSEETLMTLGFQTTQDAKYSFYRRAKLLYDFGYERSSVAIAQAAVLLSHSHLIPLPYGGYKQLGSLWSGIAIHHARDARAHRYFSMTLNPQSPDEAKRHNVLKRLWWCCIISDRVIPLTSRQNIKITRSNFNFDASPVLRCEDLFDEFYNSSVYDPTTKIHLAQVLEKLVELCVILTDVLTLSSSIRENPSWDLSQRNSGTNQAGHCRIQLQRWYNAFLEMKSARNGKAIQDSSNTSRGSSVILFTNLAEMYYHSARLALCHYEMLHIGLSVSPSESCKITDMLEKSYELQNAISQVTECLAELTRLRLIRWLPMSAVGCTALPLALQILDVELHQLKSQDVPTAAPVSATRQQERLNMLIDAMKTYRPRYYIVDWVASTIRHIVNVARQGLPSTRMPSNSSRLSVGGWIEILQAQPSCYLRLALTMDLSISNGQLPEESDFPPGLRDMVQSHMRTAISPSSFPMRIDHIRQLQPQRKFLDDNAARFRDVEDEPTPGFPNEDDLFDEEPTHLTSNVNNFDTMTNIPSAPAMRSSTALTGTKISSGFDDMGVWSNGLFGLNQNRPFAATQPGLGDFQPGNDLLNQDQSMSLDVTQWGDGQSNNELELPDFQMDESFLEIMRETTGTTLRNNDERLFDQLDRVINMP</sequence>
<organism evidence="7 8">
    <name type="scientific">Neonectria ditissima</name>
    <dbReference type="NCBI Taxonomy" id="78410"/>
    <lineage>
        <taxon>Eukaryota</taxon>
        <taxon>Fungi</taxon>
        <taxon>Dikarya</taxon>
        <taxon>Ascomycota</taxon>
        <taxon>Pezizomycotina</taxon>
        <taxon>Sordariomycetes</taxon>
        <taxon>Hypocreomycetidae</taxon>
        <taxon>Hypocreales</taxon>
        <taxon>Nectriaceae</taxon>
        <taxon>Neonectria</taxon>
    </lineage>
</organism>
<evidence type="ECO:0008006" key="9">
    <source>
        <dbReference type="Google" id="ProtNLM"/>
    </source>
</evidence>
<dbReference type="PROSITE" id="PS00687">
    <property type="entry name" value="ALDEHYDE_DEHYDR_GLU"/>
    <property type="match status" value="1"/>
</dbReference>
<evidence type="ECO:0000256" key="2">
    <source>
        <dbReference type="ARBA" id="ARBA00023242"/>
    </source>
</evidence>
<dbReference type="GO" id="GO:0008270">
    <property type="term" value="F:zinc ion binding"/>
    <property type="evidence" value="ECO:0007669"/>
    <property type="project" value="InterPro"/>
</dbReference>
<dbReference type="GO" id="GO:0009450">
    <property type="term" value="P:gamma-aminobutyric acid catabolic process"/>
    <property type="evidence" value="ECO:0007669"/>
    <property type="project" value="TreeGrafter"/>
</dbReference>
<evidence type="ECO:0000259" key="6">
    <source>
        <dbReference type="Pfam" id="PF04082"/>
    </source>
</evidence>
<gene>
    <name evidence="7" type="ORF">AK830_g1392</name>
</gene>
<keyword evidence="1 4" id="KW-0560">Oxidoreductase</keyword>
<dbReference type="Pfam" id="PF04082">
    <property type="entry name" value="Fungal_trans"/>
    <property type="match status" value="1"/>
</dbReference>
<dbReference type="InterPro" id="IPR029510">
    <property type="entry name" value="Ald_DH_CS_GLU"/>
</dbReference>
<proteinExistence type="inferred from homology"/>